<sequence>MEDCLHTSSENLSKLVSWAHSHGTICSLIPNLKHLLSEGSHGNLTAMWGCSAGHAYHWPLTATCRAGSQERVCFQDNRSFNSDSPSIIGVPSETQTSPVERYPGRPVKAKLDCNRTRDSCDFSYCSEPSELDEAVEEYEDENTLFDMVCESSVTDEDSDFEPQTQRPQSIARKRPGIVPSSLHSSSQAQMVDECSSDVIIKKIKQEIPEDYYIVANAELTGGVDGPALSLTQMAKPKPQTHAGPSCVGSGKLIPHVTSAISTELDSHSVSASPSVMTRPMVQKTARASLASPNRGPSGAHGTNQQVAMQMPVSTSHPNKQISIPLSALQLPGQDEQVAAEDFLPHLPSQVSSCEVALSPSVNTEPEVSSSQQQPQVAPTITTEAMAQCIPAYSTKLNKFPVFNVNDDLNDLCTSAVSPNTTKATRYALNVWRYWCMTNGLKDHTDITKIPAVKLNELLENFYVTVKKSDGSDFLATSLHAIRRGLDRILKNAGVGFSITSSTFSSSTKKLKEKLWVLSKAGMSGARSRNIIYFSLSDEEEMWQAGCLGDDSPITLLSTVVKYNSQYLNMRTLQEHADLMYGDIELLKDPQNQPYFARTDSVKRESRSASTRICHGKIYHEHSRGHKQCPYCLLYKYMYIHRPPTQMEAKSPFYLTARKEAIDMGSVWYEEQRMGLRSLRGIVPNLAKKVKLENCENFTFVSFTQVSRRLGSHSCCQ</sequence>
<evidence type="ECO:0000256" key="1">
    <source>
        <dbReference type="ARBA" id="ARBA00022499"/>
    </source>
</evidence>
<accession>A0A7J8EDW7</accession>
<keyword evidence="2" id="KW-0597">Phosphoprotein</keyword>
<keyword evidence="1" id="KW-1017">Isopeptide bond</keyword>
<dbReference type="AlphaFoldDB" id="A0A7J8EDW7"/>
<feature type="region of interest" description="Disordered" evidence="4">
    <location>
        <begin position="284"/>
        <end position="303"/>
    </location>
</feature>
<keyword evidence="7" id="KW-1185">Reference proteome</keyword>
<dbReference type="Proteomes" id="UP000550707">
    <property type="component" value="Unassembled WGS sequence"/>
</dbReference>
<feature type="region of interest" description="Disordered" evidence="4">
    <location>
        <begin position="84"/>
        <end position="103"/>
    </location>
</feature>
<feature type="region of interest" description="Disordered" evidence="4">
    <location>
        <begin position="153"/>
        <end position="189"/>
    </location>
</feature>
<name>A0A7J8EDW7_MOLMO</name>
<comment type="caution">
    <text evidence="6">The sequence shown here is derived from an EMBL/GenBank/DDBJ whole genome shotgun (WGS) entry which is preliminary data.</text>
</comment>
<dbReference type="PANTHER" id="PTHR46963">
    <property type="entry name" value="SIMILAR TO RIKEN CDNA E130308A19"/>
    <property type="match status" value="1"/>
</dbReference>
<evidence type="ECO:0000256" key="3">
    <source>
        <dbReference type="ARBA" id="ARBA00022843"/>
    </source>
</evidence>
<evidence type="ECO:0000259" key="5">
    <source>
        <dbReference type="Pfam" id="PF12012"/>
    </source>
</evidence>
<gene>
    <name evidence="6" type="ORF">HJG59_007275</name>
</gene>
<dbReference type="InterPro" id="IPR021893">
    <property type="entry name" value="ZMYM2-like_C"/>
</dbReference>
<evidence type="ECO:0000256" key="4">
    <source>
        <dbReference type="SAM" id="MobiDB-lite"/>
    </source>
</evidence>
<evidence type="ECO:0000313" key="6">
    <source>
        <dbReference type="EMBL" id="KAF6433654.1"/>
    </source>
</evidence>
<keyword evidence="3" id="KW-0832">Ubl conjugation</keyword>
<dbReference type="EMBL" id="JACASF010000014">
    <property type="protein sequence ID" value="KAF6433654.1"/>
    <property type="molecule type" value="Genomic_DNA"/>
</dbReference>
<feature type="domain" description="ZMYM2-like/QRICH1 C-terminal" evidence="5">
    <location>
        <begin position="532"/>
        <end position="685"/>
    </location>
</feature>
<protein>
    <recommendedName>
        <fullName evidence="5">ZMYM2-like/QRICH1 C-terminal domain-containing protein</fullName>
    </recommendedName>
</protein>
<evidence type="ECO:0000256" key="2">
    <source>
        <dbReference type="ARBA" id="ARBA00022553"/>
    </source>
</evidence>
<dbReference type="PANTHER" id="PTHR46963:SF1">
    <property type="entry name" value="SIMILAR TO RIKEN CDNA E130308A19"/>
    <property type="match status" value="1"/>
</dbReference>
<proteinExistence type="predicted"/>
<evidence type="ECO:0000313" key="7">
    <source>
        <dbReference type="Proteomes" id="UP000550707"/>
    </source>
</evidence>
<organism evidence="6 7">
    <name type="scientific">Molossus molossus</name>
    <name type="common">Pallas' mastiff bat</name>
    <name type="synonym">Vespertilio molossus</name>
    <dbReference type="NCBI Taxonomy" id="27622"/>
    <lineage>
        <taxon>Eukaryota</taxon>
        <taxon>Metazoa</taxon>
        <taxon>Chordata</taxon>
        <taxon>Craniata</taxon>
        <taxon>Vertebrata</taxon>
        <taxon>Euteleostomi</taxon>
        <taxon>Mammalia</taxon>
        <taxon>Eutheria</taxon>
        <taxon>Laurasiatheria</taxon>
        <taxon>Chiroptera</taxon>
        <taxon>Yangochiroptera</taxon>
        <taxon>Molossidae</taxon>
        <taxon>Molossus</taxon>
    </lineage>
</organism>
<dbReference type="InterPro" id="IPR042838">
    <property type="entry name" value="KIAA1958"/>
</dbReference>
<dbReference type="Pfam" id="PF12012">
    <property type="entry name" value="DUF3504"/>
    <property type="match status" value="1"/>
</dbReference>
<reference evidence="6 7" key="1">
    <citation type="journal article" date="2020" name="Nature">
        <title>Six reference-quality genomes reveal evolution of bat adaptations.</title>
        <authorList>
            <person name="Jebb D."/>
            <person name="Huang Z."/>
            <person name="Pippel M."/>
            <person name="Hughes G.M."/>
            <person name="Lavrichenko K."/>
            <person name="Devanna P."/>
            <person name="Winkler S."/>
            <person name="Jermiin L.S."/>
            <person name="Skirmuntt E.C."/>
            <person name="Katzourakis A."/>
            <person name="Burkitt-Gray L."/>
            <person name="Ray D.A."/>
            <person name="Sullivan K.A.M."/>
            <person name="Roscito J.G."/>
            <person name="Kirilenko B.M."/>
            <person name="Davalos L.M."/>
            <person name="Corthals A.P."/>
            <person name="Power M.L."/>
            <person name="Jones G."/>
            <person name="Ransome R.D."/>
            <person name="Dechmann D.K.N."/>
            <person name="Locatelli A.G."/>
            <person name="Puechmaille S.J."/>
            <person name="Fedrigo O."/>
            <person name="Jarvis E.D."/>
            <person name="Hiller M."/>
            <person name="Vernes S.C."/>
            <person name="Myers E.W."/>
            <person name="Teeling E.C."/>
        </authorList>
    </citation>
    <scope>NUCLEOTIDE SEQUENCE [LARGE SCALE GENOMIC DNA]</scope>
    <source>
        <strain evidence="6">MMolMol1</strain>
        <tissue evidence="6">Muscle</tissue>
    </source>
</reference>